<dbReference type="SUPFAM" id="SSF56672">
    <property type="entry name" value="DNA/RNA polymerases"/>
    <property type="match status" value="1"/>
</dbReference>
<reference evidence="3" key="1">
    <citation type="submission" date="2020-06" db="EMBL/GenBank/DDBJ databases">
        <authorList>
            <person name="Li T."/>
            <person name="Hu X."/>
            <person name="Zhang T."/>
            <person name="Song X."/>
            <person name="Zhang H."/>
            <person name="Dai N."/>
            <person name="Sheng W."/>
            <person name="Hou X."/>
            <person name="Wei L."/>
        </authorList>
    </citation>
    <scope>NUCLEOTIDE SEQUENCE</scope>
    <source>
        <strain evidence="3">KEN1</strain>
        <tissue evidence="3">Leaf</tissue>
    </source>
</reference>
<dbReference type="PANTHER" id="PTHR11439">
    <property type="entry name" value="GAG-POL-RELATED RETROTRANSPOSON"/>
    <property type="match status" value="1"/>
</dbReference>
<dbReference type="Pfam" id="PF25597">
    <property type="entry name" value="SH3_retrovirus"/>
    <property type="match status" value="1"/>
</dbReference>
<evidence type="ECO:0000313" key="3">
    <source>
        <dbReference type="EMBL" id="KAL0451585.1"/>
    </source>
</evidence>
<gene>
    <name evidence="3" type="ORF">Slati_1136600</name>
</gene>
<feature type="domain" description="Reverse transcriptase Ty1/copia-type" evidence="1">
    <location>
        <begin position="88"/>
        <end position="135"/>
    </location>
</feature>
<feature type="domain" description="Retroviral polymerase SH3-like" evidence="2">
    <location>
        <begin position="2"/>
        <end position="34"/>
    </location>
</feature>
<evidence type="ECO:0000259" key="2">
    <source>
        <dbReference type="Pfam" id="PF25597"/>
    </source>
</evidence>
<dbReference type="InterPro" id="IPR013103">
    <property type="entry name" value="RVT_2"/>
</dbReference>
<feature type="domain" description="Reverse transcriptase Ty1/copia-type" evidence="1">
    <location>
        <begin position="177"/>
        <end position="269"/>
    </location>
</feature>
<proteinExistence type="predicted"/>
<accession>A0AAW2XBT7</accession>
<organism evidence="3">
    <name type="scientific">Sesamum latifolium</name>
    <dbReference type="NCBI Taxonomy" id="2727402"/>
    <lineage>
        <taxon>Eukaryota</taxon>
        <taxon>Viridiplantae</taxon>
        <taxon>Streptophyta</taxon>
        <taxon>Embryophyta</taxon>
        <taxon>Tracheophyta</taxon>
        <taxon>Spermatophyta</taxon>
        <taxon>Magnoliopsida</taxon>
        <taxon>eudicotyledons</taxon>
        <taxon>Gunneridae</taxon>
        <taxon>Pentapetalae</taxon>
        <taxon>asterids</taxon>
        <taxon>lamiids</taxon>
        <taxon>Lamiales</taxon>
        <taxon>Pedaliaceae</taxon>
        <taxon>Sesamum</taxon>
    </lineage>
</organism>
<comment type="caution">
    <text evidence="3">The sequence shown here is derived from an EMBL/GenBank/DDBJ whole genome shotgun (WGS) entry which is preliminary data.</text>
</comment>
<dbReference type="AlphaFoldDB" id="A0AAW2XBT7"/>
<dbReference type="CDD" id="cd09272">
    <property type="entry name" value="RNase_HI_RT_Ty1"/>
    <property type="match status" value="1"/>
</dbReference>
<evidence type="ECO:0000259" key="1">
    <source>
        <dbReference type="Pfam" id="PF07727"/>
    </source>
</evidence>
<protein>
    <submittedName>
        <fullName evidence="3">Mitochondrial protein</fullName>
    </submittedName>
</protein>
<name>A0AAW2XBT7_9LAMI</name>
<dbReference type="InterPro" id="IPR043502">
    <property type="entry name" value="DNA/RNA_pol_sf"/>
</dbReference>
<reference evidence="3" key="2">
    <citation type="journal article" date="2024" name="Plant">
        <title>Genomic evolution and insights into agronomic trait innovations of Sesamum species.</title>
        <authorList>
            <person name="Miao H."/>
            <person name="Wang L."/>
            <person name="Qu L."/>
            <person name="Liu H."/>
            <person name="Sun Y."/>
            <person name="Le M."/>
            <person name="Wang Q."/>
            <person name="Wei S."/>
            <person name="Zheng Y."/>
            <person name="Lin W."/>
            <person name="Duan Y."/>
            <person name="Cao H."/>
            <person name="Xiong S."/>
            <person name="Wang X."/>
            <person name="Wei L."/>
            <person name="Li C."/>
            <person name="Ma Q."/>
            <person name="Ju M."/>
            <person name="Zhao R."/>
            <person name="Li G."/>
            <person name="Mu C."/>
            <person name="Tian Q."/>
            <person name="Mei H."/>
            <person name="Zhang T."/>
            <person name="Gao T."/>
            <person name="Zhang H."/>
        </authorList>
    </citation>
    <scope>NUCLEOTIDE SEQUENCE</scope>
    <source>
        <strain evidence="3">KEN1</strain>
    </source>
</reference>
<sequence>MNQKAYKLYDLENHCTLYSRDVSFYESVFPYSTSVISTHNHPLPIVPLHSDSFLESTSVQEPQSYSEAVQHAKWRNAMQAEINVLEHNHTWRLTSLPEGKRPIGCKWVFKTKLRADGTVERYKAQLVAKGFNQIEAKGWPLHQLDINNAFLHGYLEEDLYMTPPEGYSVPHGSSGHDHCLFAKQTSLGLMALLVYVDDILVTAPSLADIQEVKDYLHSLFTIKDIGIARYFLGLEITRNENGIYVAQTKYVLDIIKYTGLLQGKTASTPFPLGLKLNMDSGATLSNPNSYRRPCEAHWKAALHVVRYLKGCPSKGLFLPSTSNFELKAFCDTDWASCTDARSEYHSMAATVCELRWISYLLTDFAISLRLPIPLFCDNQAALHIMANPVFHERTKHIELDCRVVRDAYKEGFISPLHIRSALQTADLFTKVLSLKVFCSLMSKLGLVSLVLSPTCGGAIENQSTATIVTEEKLKVEDDGCFDAG</sequence>
<dbReference type="Pfam" id="PF07727">
    <property type="entry name" value="RVT_2"/>
    <property type="match status" value="2"/>
</dbReference>
<dbReference type="EMBL" id="JACGWN010000004">
    <property type="protein sequence ID" value="KAL0451585.1"/>
    <property type="molecule type" value="Genomic_DNA"/>
</dbReference>
<dbReference type="PANTHER" id="PTHR11439:SF470">
    <property type="entry name" value="CYSTEINE-RICH RLK (RECEPTOR-LIKE PROTEIN KINASE) 8"/>
    <property type="match status" value="1"/>
</dbReference>
<dbReference type="InterPro" id="IPR057670">
    <property type="entry name" value="SH3_retrovirus"/>
</dbReference>